<feature type="transmembrane region" description="Helical" evidence="9">
    <location>
        <begin position="59"/>
        <end position="81"/>
    </location>
</feature>
<feature type="transmembrane region" description="Helical" evidence="9">
    <location>
        <begin position="248"/>
        <end position="269"/>
    </location>
</feature>
<dbReference type="GO" id="GO:0015658">
    <property type="term" value="F:branched-chain amino acid transmembrane transporter activity"/>
    <property type="evidence" value="ECO:0007669"/>
    <property type="project" value="InterPro"/>
</dbReference>
<comment type="caution">
    <text evidence="11">The sequence shown here is derived from an EMBL/GenBank/DDBJ whole genome shotgun (WGS) entry which is preliminary data.</text>
</comment>
<dbReference type="InterPro" id="IPR003439">
    <property type="entry name" value="ABC_transporter-like_ATP-bd"/>
</dbReference>
<feature type="transmembrane region" description="Helical" evidence="9">
    <location>
        <begin position="393"/>
        <end position="424"/>
    </location>
</feature>
<feature type="transmembrane region" description="Helical" evidence="9">
    <location>
        <begin position="444"/>
        <end position="466"/>
    </location>
</feature>
<keyword evidence="5" id="KW-0547">Nucleotide-binding</keyword>
<dbReference type="SUPFAM" id="SSF52540">
    <property type="entry name" value="P-loop containing nucleoside triphosphate hydrolases"/>
    <property type="match status" value="1"/>
</dbReference>
<proteinExistence type="predicted"/>
<dbReference type="AlphaFoldDB" id="A0A133XMG4"/>
<evidence type="ECO:0000256" key="6">
    <source>
        <dbReference type="ARBA" id="ARBA00022840"/>
    </source>
</evidence>
<evidence type="ECO:0000256" key="2">
    <source>
        <dbReference type="ARBA" id="ARBA00022448"/>
    </source>
</evidence>
<dbReference type="InterPro" id="IPR001851">
    <property type="entry name" value="ABC_transp_permease"/>
</dbReference>
<keyword evidence="4 9" id="KW-0812">Transmembrane</keyword>
<dbReference type="GO" id="GO:0016887">
    <property type="term" value="F:ATP hydrolysis activity"/>
    <property type="evidence" value="ECO:0007669"/>
    <property type="project" value="InterPro"/>
</dbReference>
<evidence type="ECO:0000313" key="12">
    <source>
        <dbReference type="Proteomes" id="UP000070186"/>
    </source>
</evidence>
<dbReference type="Pfam" id="PF02653">
    <property type="entry name" value="BPD_transp_2"/>
    <property type="match status" value="2"/>
</dbReference>
<keyword evidence="3" id="KW-1003">Cell membrane</keyword>
<keyword evidence="12" id="KW-1185">Reference proteome</keyword>
<reference evidence="11 12" key="1">
    <citation type="submission" date="2015-12" db="EMBL/GenBank/DDBJ databases">
        <title>Nitrous oxide reduction kinetics distinguish bacteria harboring typical versus atypical NosZ.</title>
        <authorList>
            <person name="Yoon S."/>
            <person name="Nissen S."/>
            <person name="Park D."/>
            <person name="Sanford R.A."/>
            <person name="Loeffler F.E."/>
        </authorList>
    </citation>
    <scope>NUCLEOTIDE SEQUENCE [LARGE SCALE GENOMIC DNA]</scope>
    <source>
        <strain evidence="11 12">ATCC BAA-841</strain>
    </source>
</reference>
<dbReference type="CDD" id="cd06581">
    <property type="entry name" value="TM_PBP1_LivM_like"/>
    <property type="match status" value="1"/>
</dbReference>
<keyword evidence="2" id="KW-0813">Transport</keyword>
<feature type="transmembrane region" description="Helical" evidence="9">
    <location>
        <begin position="148"/>
        <end position="170"/>
    </location>
</feature>
<evidence type="ECO:0000256" key="5">
    <source>
        <dbReference type="ARBA" id="ARBA00022741"/>
    </source>
</evidence>
<evidence type="ECO:0000256" key="8">
    <source>
        <dbReference type="ARBA" id="ARBA00023136"/>
    </source>
</evidence>
<dbReference type="CDD" id="cd03219">
    <property type="entry name" value="ABC_Mj1267_LivG_branched"/>
    <property type="match status" value="1"/>
</dbReference>
<feature type="transmembrane region" description="Helical" evidence="9">
    <location>
        <begin position="519"/>
        <end position="538"/>
    </location>
</feature>
<dbReference type="InterPro" id="IPR043428">
    <property type="entry name" value="LivM-like"/>
</dbReference>
<dbReference type="Proteomes" id="UP000070186">
    <property type="component" value="Unassembled WGS sequence"/>
</dbReference>
<dbReference type="CDD" id="cd06582">
    <property type="entry name" value="TM_PBP1_LivH_like"/>
    <property type="match status" value="1"/>
</dbReference>
<feature type="transmembrane region" description="Helical" evidence="9">
    <location>
        <begin position="361"/>
        <end position="381"/>
    </location>
</feature>
<dbReference type="PANTHER" id="PTHR45772:SF2">
    <property type="entry name" value="ABC TRANSPORTER ATP-BINDING PROTEIN"/>
    <property type="match status" value="1"/>
</dbReference>
<dbReference type="InterPro" id="IPR051120">
    <property type="entry name" value="ABC_AA/LPS_Transport"/>
</dbReference>
<organism evidence="11 12">
    <name type="scientific">Dechloromonas denitrificans</name>
    <dbReference type="NCBI Taxonomy" id="281362"/>
    <lineage>
        <taxon>Bacteria</taxon>
        <taxon>Pseudomonadati</taxon>
        <taxon>Pseudomonadota</taxon>
        <taxon>Betaproteobacteria</taxon>
        <taxon>Rhodocyclales</taxon>
        <taxon>Azonexaceae</taxon>
        <taxon>Dechloromonas</taxon>
    </lineage>
</organism>
<evidence type="ECO:0000313" key="11">
    <source>
        <dbReference type="EMBL" id="KXB32137.1"/>
    </source>
</evidence>
<feature type="transmembrane region" description="Helical" evidence="9">
    <location>
        <begin position="117"/>
        <end position="136"/>
    </location>
</feature>
<protein>
    <submittedName>
        <fullName evidence="11">ABC transporter permease</fullName>
    </submittedName>
</protein>
<keyword evidence="7 9" id="KW-1133">Transmembrane helix</keyword>
<dbReference type="STRING" id="281362.AT959_03505"/>
<evidence type="ECO:0000256" key="9">
    <source>
        <dbReference type="SAM" id="Phobius"/>
    </source>
</evidence>
<dbReference type="EMBL" id="LODL01000007">
    <property type="protein sequence ID" value="KXB32137.1"/>
    <property type="molecule type" value="Genomic_DNA"/>
</dbReference>
<dbReference type="FunFam" id="3.40.50.300:FF:000421">
    <property type="entry name" value="Branched-chain amino acid ABC transporter ATP-binding protein"/>
    <property type="match status" value="1"/>
</dbReference>
<evidence type="ECO:0000256" key="1">
    <source>
        <dbReference type="ARBA" id="ARBA00004651"/>
    </source>
</evidence>
<feature type="transmembrane region" description="Helical" evidence="9">
    <location>
        <begin position="316"/>
        <end position="334"/>
    </location>
</feature>
<dbReference type="InterPro" id="IPR003593">
    <property type="entry name" value="AAA+_ATPase"/>
</dbReference>
<feature type="transmembrane region" description="Helical" evidence="9">
    <location>
        <begin position="18"/>
        <end position="39"/>
    </location>
</feature>
<keyword evidence="8 9" id="KW-0472">Membrane</keyword>
<evidence type="ECO:0000259" key="10">
    <source>
        <dbReference type="PROSITE" id="PS50893"/>
    </source>
</evidence>
<comment type="subcellular location">
    <subcellularLocation>
        <location evidence="1">Cell membrane</location>
        <topology evidence="1">Multi-pass membrane protein</topology>
    </subcellularLocation>
</comment>
<dbReference type="PANTHER" id="PTHR45772">
    <property type="entry name" value="CONSERVED COMPONENT OF ABC TRANSPORTER FOR NATURAL AMINO ACIDS-RELATED"/>
    <property type="match status" value="1"/>
</dbReference>
<evidence type="ECO:0000256" key="3">
    <source>
        <dbReference type="ARBA" id="ARBA00022475"/>
    </source>
</evidence>
<dbReference type="InterPro" id="IPR032823">
    <property type="entry name" value="BCA_ABC_TP_C"/>
</dbReference>
<feature type="domain" description="ABC transporter" evidence="10">
    <location>
        <begin position="705"/>
        <end position="950"/>
    </location>
</feature>
<feature type="transmembrane region" description="Helical" evidence="9">
    <location>
        <begin position="641"/>
        <end position="661"/>
    </location>
</feature>
<sequence length="953" mass="101346">MDAEIFALLAQDGVTNGAIYALLALALVLVFAVTRIIFIPQGEFLAWGALTMAALEAGHYPGTVWLLLGAGGLAFGADIVAAQPGRRRLGKSLLWNIAYPLAVAGLLWFLPLAELPHAVKAGLALAIVVPMGPMLYRVAFQPVAEAPVLILLIISVALHLLMVGLGLLIFGPEGSRTAPFSQAQIEVGTLLVGGHTLVVLAASLALIVGLYLYFDRTLAGKALRATAINRNGARLMGISPALAGRQTFFFAALIGTLSGLLVAPLTTVYYDSGFLIGLKGFVAAIIGGLASYPLAAGGAIIVGLLESFSSFWASAFKDVLVFTLIIPVLIWLSWKTHHVEEEETAHVVTTARRDGWISPRLALGVFLGVLLLAPLVLPEFYVTLLNYVGLSALVALGLVLLTGVGGLTSFGQAAFVGLGAYTTAWLTSSSELPTWLGFAAGSPWMALALGLLLTATVAVILGSVTLKLSGHYLPLGTMAWGISLFFLFGNMEFLGGHAGLSNLPPISIFGLDLLDNRHYYYLVWAFVLAALFTTKNLLDSREGRAIRALKGGMVMAEAMGVDTSRARMVIFVIAALHACAAGWLYAHLQRFVNPTPFGLHIGIEYLFMAVVGGAGQVWGALVGAGVITVLKQWLQDILPKLFGSAGHFEVIVFGLLMIVVLHRARDGLWPLLARLMPVRQEPKLIDATAEPLAKKAQPPHGEVILEAKAVTRKFGGLVANNNMNLHVQAGEILALIGPNGAGKSTMFNQLSGVDTPTSGEILFRGQPVAGHSSREIAALGMSRTFQHVRLLPNMSVLENVAIGAHRRGSKGVLAAAWRLDRAEEARVLREAALQVERVGLGEFMHVEAGSLALGQQRILEIARALCSDPCLLLLDEPAAGLRLKEKQALSDLLKRLKSEGMAVLIVEHDMDFVMSLVDRVVVMEFGEEIATGLPEEVQCDPAVLEAYLGGVAA</sequence>
<dbReference type="SMART" id="SM00382">
    <property type="entry name" value="AAA"/>
    <property type="match status" value="1"/>
</dbReference>
<feature type="transmembrane region" description="Helical" evidence="9">
    <location>
        <begin position="190"/>
        <end position="214"/>
    </location>
</feature>
<gene>
    <name evidence="11" type="ORF">AT959_03505</name>
</gene>
<dbReference type="Pfam" id="PF12399">
    <property type="entry name" value="BCA_ABC_TP_C"/>
    <property type="match status" value="1"/>
</dbReference>
<evidence type="ECO:0000256" key="7">
    <source>
        <dbReference type="ARBA" id="ARBA00022989"/>
    </source>
</evidence>
<dbReference type="Gene3D" id="3.40.50.300">
    <property type="entry name" value="P-loop containing nucleotide triphosphate hydrolases"/>
    <property type="match status" value="1"/>
</dbReference>
<feature type="transmembrane region" description="Helical" evidence="9">
    <location>
        <begin position="568"/>
        <end position="586"/>
    </location>
</feature>
<keyword evidence="6" id="KW-0067">ATP-binding</keyword>
<dbReference type="Pfam" id="PF00005">
    <property type="entry name" value="ABC_tran"/>
    <property type="match status" value="1"/>
</dbReference>
<dbReference type="InterPro" id="IPR027417">
    <property type="entry name" value="P-loop_NTPase"/>
</dbReference>
<evidence type="ECO:0000256" key="4">
    <source>
        <dbReference type="ARBA" id="ARBA00022692"/>
    </source>
</evidence>
<feature type="transmembrane region" description="Helical" evidence="9">
    <location>
        <begin position="93"/>
        <end position="111"/>
    </location>
</feature>
<feature type="transmembrane region" description="Helical" evidence="9">
    <location>
        <begin position="606"/>
        <end position="629"/>
    </location>
</feature>
<feature type="transmembrane region" description="Helical" evidence="9">
    <location>
        <begin position="478"/>
        <end position="499"/>
    </location>
</feature>
<dbReference type="GO" id="GO:0005886">
    <property type="term" value="C:plasma membrane"/>
    <property type="evidence" value="ECO:0007669"/>
    <property type="project" value="UniProtKB-SubCell"/>
</dbReference>
<dbReference type="GO" id="GO:0005524">
    <property type="term" value="F:ATP binding"/>
    <property type="evidence" value="ECO:0007669"/>
    <property type="project" value="UniProtKB-KW"/>
</dbReference>
<dbReference type="PROSITE" id="PS50893">
    <property type="entry name" value="ABC_TRANSPORTER_2"/>
    <property type="match status" value="1"/>
</dbReference>
<accession>A0A133XMG4</accession>
<feature type="transmembrane region" description="Helical" evidence="9">
    <location>
        <begin position="281"/>
        <end position="304"/>
    </location>
</feature>
<name>A0A133XMG4_9RHOO</name>